<reference evidence="1" key="1">
    <citation type="journal article" date="2020" name="Nature">
        <title>Giant virus diversity and host interactions through global metagenomics.</title>
        <authorList>
            <person name="Schulz F."/>
            <person name="Roux S."/>
            <person name="Paez-Espino D."/>
            <person name="Jungbluth S."/>
            <person name="Walsh D.A."/>
            <person name="Denef V.J."/>
            <person name="McMahon K.D."/>
            <person name="Konstantinidis K.T."/>
            <person name="Eloe-Fadrosh E.A."/>
            <person name="Kyrpides N.C."/>
            <person name="Woyke T."/>
        </authorList>
    </citation>
    <scope>NUCLEOTIDE SEQUENCE</scope>
    <source>
        <strain evidence="1">GVMAG-M-3300023174-107</strain>
    </source>
</reference>
<evidence type="ECO:0000313" key="1">
    <source>
        <dbReference type="EMBL" id="QHT10698.1"/>
    </source>
</evidence>
<dbReference type="AlphaFoldDB" id="A0A6C0D1P6"/>
<sequence>MEKKVRTKIDDYILSFKKNIKDIIDKNEFVISNKQGIDVTNTTIEMIYDFKQLDLTKDDFQKRKRTKNVIPNYERCCALRLNGDRCTRKKKDKEEFCGTHLKGKPYGIIEETQAVEKNKIAVWVEDIGGIHQYIDNAGNIYSTEDILQSVKNPRIVGKK</sequence>
<organism evidence="1">
    <name type="scientific">viral metagenome</name>
    <dbReference type="NCBI Taxonomy" id="1070528"/>
    <lineage>
        <taxon>unclassified sequences</taxon>
        <taxon>metagenomes</taxon>
        <taxon>organismal metagenomes</taxon>
    </lineage>
</organism>
<name>A0A6C0D1P6_9ZZZZ</name>
<protein>
    <submittedName>
        <fullName evidence="1">Uncharacterized protein</fullName>
    </submittedName>
</protein>
<proteinExistence type="predicted"/>
<accession>A0A6C0D1P6</accession>
<dbReference type="EMBL" id="MN739524">
    <property type="protein sequence ID" value="QHT10698.1"/>
    <property type="molecule type" value="Genomic_DNA"/>
</dbReference>